<dbReference type="Proteomes" id="UP000299084">
    <property type="component" value="Unassembled WGS sequence"/>
</dbReference>
<dbReference type="AlphaFoldDB" id="A0A5N4DV06"/>
<evidence type="ECO:0000313" key="2">
    <source>
        <dbReference type="Proteomes" id="UP000299084"/>
    </source>
</evidence>
<gene>
    <name evidence="1" type="ORF">Cadr_000011601</name>
</gene>
<organism evidence="1 2">
    <name type="scientific">Camelus dromedarius</name>
    <name type="common">Dromedary</name>
    <name type="synonym">Arabian camel</name>
    <dbReference type="NCBI Taxonomy" id="9838"/>
    <lineage>
        <taxon>Eukaryota</taxon>
        <taxon>Metazoa</taxon>
        <taxon>Chordata</taxon>
        <taxon>Craniata</taxon>
        <taxon>Vertebrata</taxon>
        <taxon>Euteleostomi</taxon>
        <taxon>Mammalia</taxon>
        <taxon>Eutheria</taxon>
        <taxon>Laurasiatheria</taxon>
        <taxon>Artiodactyla</taxon>
        <taxon>Tylopoda</taxon>
        <taxon>Camelidae</taxon>
        <taxon>Camelus</taxon>
    </lineage>
</organism>
<dbReference type="EMBL" id="JWIN03000009">
    <property type="protein sequence ID" value="KAB1274939.1"/>
    <property type="molecule type" value="Genomic_DNA"/>
</dbReference>
<protein>
    <submittedName>
        <fullName evidence="1">Uncharacterized protein</fullName>
    </submittedName>
</protein>
<accession>A0A5N4DV06</accession>
<keyword evidence="2" id="KW-1185">Reference proteome</keyword>
<sequence length="108" mass="12192">MIDLCSRDACADPVSVVFMVIDTIYQLIVDYREGKIPNTPSQNSDLGQISVFHPYIVLMIHGIQQMMTQILLRRKSGIQGSTKPIQAWQDPTINSELFEECPSCVFTD</sequence>
<comment type="caution">
    <text evidence="1">The sequence shown here is derived from an EMBL/GenBank/DDBJ whole genome shotgun (WGS) entry which is preliminary data.</text>
</comment>
<reference evidence="1 2" key="1">
    <citation type="journal article" date="2019" name="Mol. Ecol. Resour.">
        <title>Improving Illumina assemblies with Hi-C and long reads: an example with the North African dromedary.</title>
        <authorList>
            <person name="Elbers J.P."/>
            <person name="Rogers M.F."/>
            <person name="Perelman P.L."/>
            <person name="Proskuryakova A.A."/>
            <person name="Serdyukova N.A."/>
            <person name="Johnson W.E."/>
            <person name="Horin P."/>
            <person name="Corander J."/>
            <person name="Murphy D."/>
            <person name="Burger P.A."/>
        </authorList>
    </citation>
    <scope>NUCLEOTIDE SEQUENCE [LARGE SCALE GENOMIC DNA]</scope>
    <source>
        <strain evidence="1">Drom800</strain>
        <tissue evidence="1">Blood</tissue>
    </source>
</reference>
<proteinExistence type="predicted"/>
<evidence type="ECO:0000313" key="1">
    <source>
        <dbReference type="EMBL" id="KAB1274939.1"/>
    </source>
</evidence>
<name>A0A5N4DV06_CAMDR</name>